<keyword evidence="1" id="KW-0472">Membrane</keyword>
<dbReference type="KEGG" id="zju:107408311"/>
<reference evidence="2" key="1">
    <citation type="submission" date="2025-05" db="UniProtKB">
        <authorList>
            <consortium name="RefSeq"/>
        </authorList>
    </citation>
    <scope>NUCLEOTIDE SEQUENCE [LARGE SCALE GENOMIC DNA]</scope>
</reference>
<evidence type="ECO:0000256" key="1">
    <source>
        <dbReference type="SAM" id="Phobius"/>
    </source>
</evidence>
<feature type="transmembrane region" description="Helical" evidence="1">
    <location>
        <begin position="159"/>
        <end position="176"/>
    </location>
</feature>
<sequence length="198" mass="21879">MASSRKWASVISSIASFIYFLVIFLQIPLFRVPCRGGICKTPMEVTSSQLISCQLFPAVAVKALLYPGAIANAFLNNKPIPLYNNLPKLYKFTVFNTAPAISDLQRLEVVAGSYLSVAGAVFGLMKPGRMSLFGILLVIWGLAREILMRKSAHVFGKDIYIYPAMSIAMVSAFLSVKKDVRKIVRSCKGRHVHKAKHL</sequence>
<dbReference type="GeneID" id="107408311"/>
<accession>A0A6P3Z2R7</accession>
<feature type="transmembrane region" description="Helical" evidence="1">
    <location>
        <begin position="130"/>
        <end position="147"/>
    </location>
</feature>
<organism evidence="2 3">
    <name type="scientific">Ziziphus jujuba</name>
    <name type="common">Chinese jujube</name>
    <name type="synonym">Ziziphus sativa</name>
    <dbReference type="NCBI Taxonomy" id="326968"/>
    <lineage>
        <taxon>Eukaryota</taxon>
        <taxon>Viridiplantae</taxon>
        <taxon>Streptophyta</taxon>
        <taxon>Embryophyta</taxon>
        <taxon>Tracheophyta</taxon>
        <taxon>Spermatophyta</taxon>
        <taxon>Magnoliopsida</taxon>
        <taxon>eudicotyledons</taxon>
        <taxon>Gunneridae</taxon>
        <taxon>Pentapetalae</taxon>
        <taxon>rosids</taxon>
        <taxon>fabids</taxon>
        <taxon>Rosales</taxon>
        <taxon>Rhamnaceae</taxon>
        <taxon>Paliureae</taxon>
        <taxon>Ziziphus</taxon>
    </lineage>
</organism>
<dbReference type="InParanoid" id="A0A6P3Z2R7"/>
<dbReference type="PANTHER" id="PTHR35288:SF2">
    <property type="entry name" value="TRANSMEMBRANE PROTEIN"/>
    <property type="match status" value="1"/>
</dbReference>
<keyword evidence="1" id="KW-1133">Transmembrane helix</keyword>
<dbReference type="RefSeq" id="XP_015871180.2">
    <property type="nucleotide sequence ID" value="XM_016015694.4"/>
</dbReference>
<gene>
    <name evidence="3" type="primary">LOC107408311</name>
</gene>
<evidence type="ECO:0000313" key="3">
    <source>
        <dbReference type="RefSeq" id="XP_015871180.2"/>
    </source>
</evidence>
<dbReference type="PANTHER" id="PTHR35288">
    <property type="entry name" value="TAIL FIBER"/>
    <property type="match status" value="1"/>
</dbReference>
<protein>
    <submittedName>
        <fullName evidence="3">Uncharacterized protein LOC107408311</fullName>
    </submittedName>
</protein>
<feature type="transmembrane region" description="Helical" evidence="1">
    <location>
        <begin position="6"/>
        <end position="25"/>
    </location>
</feature>
<dbReference type="Proteomes" id="UP001652623">
    <property type="component" value="Chromosome 1"/>
</dbReference>
<evidence type="ECO:0000313" key="2">
    <source>
        <dbReference type="Proteomes" id="UP001652623"/>
    </source>
</evidence>
<dbReference type="AlphaFoldDB" id="A0A6P3Z2R7"/>
<keyword evidence="2" id="KW-1185">Reference proteome</keyword>
<keyword evidence="1" id="KW-0812">Transmembrane</keyword>
<name>A0A6P3Z2R7_ZIZJJ</name>
<reference evidence="3" key="2">
    <citation type="submission" date="2025-08" db="UniProtKB">
        <authorList>
            <consortium name="RefSeq"/>
        </authorList>
    </citation>
    <scope>IDENTIFICATION</scope>
    <source>
        <tissue evidence="3">Seedling</tissue>
    </source>
</reference>
<proteinExistence type="predicted"/>